<accession>A0A4D7QJG4</accession>
<feature type="transmembrane region" description="Helical" evidence="5">
    <location>
        <begin position="171"/>
        <end position="192"/>
    </location>
</feature>
<evidence type="ECO:0000313" key="7">
    <source>
        <dbReference type="EMBL" id="QCK85869.1"/>
    </source>
</evidence>
<evidence type="ECO:0000256" key="3">
    <source>
        <dbReference type="ARBA" id="ARBA00022989"/>
    </source>
</evidence>
<feature type="transmembrane region" description="Helical" evidence="5">
    <location>
        <begin position="139"/>
        <end position="159"/>
    </location>
</feature>
<feature type="transmembrane region" description="Helical" evidence="5">
    <location>
        <begin position="33"/>
        <end position="50"/>
    </location>
</feature>
<feature type="transmembrane region" description="Helical" evidence="5">
    <location>
        <begin position="116"/>
        <end position="133"/>
    </location>
</feature>
<feature type="domain" description="EamA" evidence="6">
    <location>
        <begin position="142"/>
        <end position="279"/>
    </location>
</feature>
<dbReference type="Gene3D" id="1.10.3730.20">
    <property type="match status" value="1"/>
</dbReference>
<dbReference type="EMBL" id="CP039865">
    <property type="protein sequence ID" value="QCK85869.1"/>
    <property type="molecule type" value="Genomic_DNA"/>
</dbReference>
<dbReference type="PANTHER" id="PTHR32322:SF9">
    <property type="entry name" value="AMINO-ACID METABOLITE EFFLUX PUMP-RELATED"/>
    <property type="match status" value="1"/>
</dbReference>
<evidence type="ECO:0000256" key="4">
    <source>
        <dbReference type="ARBA" id="ARBA00023136"/>
    </source>
</evidence>
<feature type="transmembrane region" description="Helical" evidence="5">
    <location>
        <begin position="57"/>
        <end position="77"/>
    </location>
</feature>
<feature type="domain" description="EamA" evidence="6">
    <location>
        <begin position="6"/>
        <end position="130"/>
    </location>
</feature>
<reference evidence="7 8" key="1">
    <citation type="submission" date="2019-04" db="EMBL/GenBank/DDBJ databases">
        <title>Phreatobacter aquaticus sp. nov.</title>
        <authorList>
            <person name="Choi A."/>
            <person name="Baek K."/>
        </authorList>
    </citation>
    <scope>NUCLEOTIDE SEQUENCE [LARGE SCALE GENOMIC DNA]</scope>
    <source>
        <strain evidence="7 8">NMCR1094</strain>
    </source>
</reference>
<comment type="subcellular location">
    <subcellularLocation>
        <location evidence="1">Membrane</location>
        <topology evidence="1">Multi-pass membrane protein</topology>
    </subcellularLocation>
</comment>
<dbReference type="InterPro" id="IPR050638">
    <property type="entry name" value="AA-Vitamin_Transporters"/>
</dbReference>
<dbReference type="InterPro" id="IPR037185">
    <property type="entry name" value="EmrE-like"/>
</dbReference>
<dbReference type="AlphaFoldDB" id="A0A4D7QJG4"/>
<evidence type="ECO:0000256" key="2">
    <source>
        <dbReference type="ARBA" id="ARBA00022692"/>
    </source>
</evidence>
<protein>
    <submittedName>
        <fullName evidence="7">EamA family transporter</fullName>
    </submittedName>
</protein>
<dbReference type="GO" id="GO:0016020">
    <property type="term" value="C:membrane"/>
    <property type="evidence" value="ECO:0007669"/>
    <property type="project" value="UniProtKB-SubCell"/>
</dbReference>
<evidence type="ECO:0000256" key="1">
    <source>
        <dbReference type="ARBA" id="ARBA00004141"/>
    </source>
</evidence>
<dbReference type="InterPro" id="IPR000620">
    <property type="entry name" value="EamA_dom"/>
</dbReference>
<dbReference type="RefSeq" id="WP_137099202.1">
    <property type="nucleotide sequence ID" value="NZ_CP039865.1"/>
</dbReference>
<feature type="transmembrane region" description="Helical" evidence="5">
    <location>
        <begin position="83"/>
        <end position="104"/>
    </location>
</feature>
<keyword evidence="8" id="KW-1185">Reference proteome</keyword>
<feature type="transmembrane region" description="Helical" evidence="5">
    <location>
        <begin position="262"/>
        <end position="283"/>
    </location>
</feature>
<dbReference type="Proteomes" id="UP000298588">
    <property type="component" value="Chromosome"/>
</dbReference>
<sequence>MKSVDIVLALAVALVWGLAFVFTRFALDTLSPPLLMALRFAIAALFVLVLPRPAIGWPLMTAIAATWFVSQFLFQFIGIAMGVPTGIAAVVVQSQVLFTVALAIPVLGERPNGQQLAAMAAASAGLCLIAASTGGTFDLGALALLALSPISFAIGNLLLRRVSVTDRGALVAWLSLIPPLPGLVIALAWQGPAAMLTALAETGTLGWLSVLYLALVATLFGYAAWGRLMQAYPAATLAPFPLLVPVIGALASWLILGERFQPVQIAGMVLVLVGLAILLMPAARLTR</sequence>
<feature type="transmembrane region" description="Helical" evidence="5">
    <location>
        <begin position="7"/>
        <end position="27"/>
    </location>
</feature>
<dbReference type="Pfam" id="PF00892">
    <property type="entry name" value="EamA"/>
    <property type="match status" value="2"/>
</dbReference>
<dbReference type="OrthoDB" id="7158585at2"/>
<keyword evidence="2 5" id="KW-0812">Transmembrane</keyword>
<keyword evidence="4 5" id="KW-0472">Membrane</keyword>
<dbReference type="SUPFAM" id="SSF103481">
    <property type="entry name" value="Multidrug resistance efflux transporter EmrE"/>
    <property type="match status" value="2"/>
</dbReference>
<feature type="transmembrane region" description="Helical" evidence="5">
    <location>
        <begin position="204"/>
        <end position="225"/>
    </location>
</feature>
<organism evidence="7 8">
    <name type="scientific">Phreatobacter aquaticus</name>
    <dbReference type="NCBI Taxonomy" id="2570229"/>
    <lineage>
        <taxon>Bacteria</taxon>
        <taxon>Pseudomonadati</taxon>
        <taxon>Pseudomonadota</taxon>
        <taxon>Alphaproteobacteria</taxon>
        <taxon>Hyphomicrobiales</taxon>
        <taxon>Phreatobacteraceae</taxon>
        <taxon>Phreatobacter</taxon>
    </lineage>
</organism>
<proteinExistence type="predicted"/>
<evidence type="ECO:0000313" key="8">
    <source>
        <dbReference type="Proteomes" id="UP000298588"/>
    </source>
</evidence>
<keyword evidence="3 5" id="KW-1133">Transmembrane helix</keyword>
<gene>
    <name evidence="7" type="ORF">E8L99_08895</name>
</gene>
<dbReference type="KEGG" id="paqt:E8L99_08895"/>
<dbReference type="PANTHER" id="PTHR32322">
    <property type="entry name" value="INNER MEMBRANE TRANSPORTER"/>
    <property type="match status" value="1"/>
</dbReference>
<feature type="transmembrane region" description="Helical" evidence="5">
    <location>
        <begin position="237"/>
        <end position="256"/>
    </location>
</feature>
<evidence type="ECO:0000256" key="5">
    <source>
        <dbReference type="SAM" id="Phobius"/>
    </source>
</evidence>
<evidence type="ECO:0000259" key="6">
    <source>
        <dbReference type="Pfam" id="PF00892"/>
    </source>
</evidence>
<name>A0A4D7QJG4_9HYPH</name>